<dbReference type="RefSeq" id="WP_343979627.1">
    <property type="nucleotide sequence ID" value="NZ_BAAAJG010000011.1"/>
</dbReference>
<gene>
    <name evidence="2" type="ORF">ACFSCY_19530</name>
</gene>
<evidence type="ECO:0000313" key="2">
    <source>
        <dbReference type="EMBL" id="MFD1531629.1"/>
    </source>
</evidence>
<accession>A0ABW4FNU6</accession>
<feature type="chain" id="PRO_5047187272" description="CHRD domain-containing protein" evidence="1">
    <location>
        <begin position="27"/>
        <end position="171"/>
    </location>
</feature>
<reference evidence="3" key="1">
    <citation type="journal article" date="2019" name="Int. J. Syst. Evol. Microbiol.">
        <title>The Global Catalogue of Microorganisms (GCM) 10K type strain sequencing project: providing services to taxonomists for standard genome sequencing and annotation.</title>
        <authorList>
            <consortium name="The Broad Institute Genomics Platform"/>
            <consortium name="The Broad Institute Genome Sequencing Center for Infectious Disease"/>
            <person name="Wu L."/>
            <person name="Ma J."/>
        </authorList>
    </citation>
    <scope>NUCLEOTIDE SEQUENCE [LARGE SCALE GENOMIC DNA]</scope>
    <source>
        <strain evidence="3">JCM 12165</strain>
    </source>
</reference>
<keyword evidence="3" id="KW-1185">Reference proteome</keyword>
<proteinExistence type="predicted"/>
<dbReference type="EMBL" id="JBHUCP010000014">
    <property type="protein sequence ID" value="MFD1531629.1"/>
    <property type="molecule type" value="Genomic_DNA"/>
</dbReference>
<keyword evidence="1" id="KW-0732">Signal</keyword>
<evidence type="ECO:0000256" key="1">
    <source>
        <dbReference type="SAM" id="SignalP"/>
    </source>
</evidence>
<sequence length="171" mass="17417">MRILRWIVPTLVAVAALLLVPGWAFASTVSTDQVNGLEYSATSTVGKFAGTATGDLPGAFTATVAHAPLDPRPGMSVPITGGSFTLYSRRIITGSFSGGAVTLLASPSNCRDETYEVTGTLNGLNTGGSGDVTVILTHLRRQLGAQCLTYGARVAGSLNIALPGPDGPGSP</sequence>
<name>A0ABW4FNU6_9PSEU</name>
<feature type="signal peptide" evidence="1">
    <location>
        <begin position="1"/>
        <end position="26"/>
    </location>
</feature>
<organism evidence="2 3">
    <name type="scientific">Pseudonocardia aurantiaca</name>
    <dbReference type="NCBI Taxonomy" id="75290"/>
    <lineage>
        <taxon>Bacteria</taxon>
        <taxon>Bacillati</taxon>
        <taxon>Actinomycetota</taxon>
        <taxon>Actinomycetes</taxon>
        <taxon>Pseudonocardiales</taxon>
        <taxon>Pseudonocardiaceae</taxon>
        <taxon>Pseudonocardia</taxon>
    </lineage>
</organism>
<evidence type="ECO:0008006" key="4">
    <source>
        <dbReference type="Google" id="ProtNLM"/>
    </source>
</evidence>
<comment type="caution">
    <text evidence="2">The sequence shown here is derived from an EMBL/GenBank/DDBJ whole genome shotgun (WGS) entry which is preliminary data.</text>
</comment>
<evidence type="ECO:0000313" key="3">
    <source>
        <dbReference type="Proteomes" id="UP001597145"/>
    </source>
</evidence>
<dbReference type="Proteomes" id="UP001597145">
    <property type="component" value="Unassembled WGS sequence"/>
</dbReference>
<protein>
    <recommendedName>
        <fullName evidence="4">CHRD domain-containing protein</fullName>
    </recommendedName>
</protein>